<evidence type="ECO:0000313" key="1">
    <source>
        <dbReference type="EMBL" id="EWT07275.1"/>
    </source>
</evidence>
<reference evidence="2" key="1">
    <citation type="submission" date="2013-08" db="EMBL/GenBank/DDBJ databases">
        <title>Intrasporangium oryzae NRRL B-24470.</title>
        <authorList>
            <person name="Liu H."/>
            <person name="Wang G."/>
        </authorList>
    </citation>
    <scope>NUCLEOTIDE SEQUENCE [LARGE SCALE GENOMIC DNA]</scope>
    <source>
        <strain evidence="2">Q5-1</strain>
    </source>
</reference>
<name>W9GMD7_9MICO</name>
<dbReference type="EMBL" id="AWQS01000016">
    <property type="protein sequence ID" value="EWT07275.1"/>
    <property type="molecule type" value="Genomic_DNA"/>
</dbReference>
<organism evidence="1 2">
    <name type="scientific">Intrasporangium chromatireducens Q5-1</name>
    <dbReference type="NCBI Taxonomy" id="584657"/>
    <lineage>
        <taxon>Bacteria</taxon>
        <taxon>Bacillati</taxon>
        <taxon>Actinomycetota</taxon>
        <taxon>Actinomycetes</taxon>
        <taxon>Micrococcales</taxon>
        <taxon>Intrasporangiaceae</taxon>
        <taxon>Intrasporangium</taxon>
    </lineage>
</organism>
<dbReference type="SUPFAM" id="SSF53649">
    <property type="entry name" value="Alkaline phosphatase-like"/>
    <property type="match status" value="1"/>
</dbReference>
<dbReference type="RefSeq" id="WP_051518157.1">
    <property type="nucleotide sequence ID" value="NZ_AWQS01000016.1"/>
</dbReference>
<keyword evidence="2" id="KW-1185">Reference proteome</keyword>
<dbReference type="PANTHER" id="PTHR10151:SF120">
    <property type="entry name" value="BIS(5'-ADENOSYL)-TRIPHOSPHATASE"/>
    <property type="match status" value="1"/>
</dbReference>
<dbReference type="InterPro" id="IPR017850">
    <property type="entry name" value="Alkaline_phosphatase_core_sf"/>
</dbReference>
<proteinExistence type="predicted"/>
<evidence type="ECO:0000313" key="2">
    <source>
        <dbReference type="Proteomes" id="UP000019494"/>
    </source>
</evidence>
<gene>
    <name evidence="1" type="ORF">N864_08800</name>
</gene>
<sequence>MTDESRVPDWSAGTLASVLPSVADSLGVPDFAGADRFGLPPVPRTVVVLVDGLGYDLLAQRSGHAPFLRQHLASARRIPCGFPTTTATSMGSFGTGLPPGSHGLVGFQVLDPDTDRLLNELSWEDGPDPLRWQPSRTVFQTAEASGVAVTRVGPHYFDGSGLTNAALRGGRFVAAKHLDDRVAASVESARATRRSLVYLYWGEVDKVGHVHGCQSWQWGDEVEAVDRALASLADRVPDDTSIVVTADHGMVDVPFDQRLDLAHEPDLMAGVRHLGGEPRNLQLYVQPGAQQAIAEAWRERLGRLARVMTRDEAVDEGWFGATTPLVLPRIGDLVVAMQDQFAVVHSGLMRKEIIALLGVHGSTSEAELAVPVIVVPPRRAALGR</sequence>
<dbReference type="Gene3D" id="3.40.720.10">
    <property type="entry name" value="Alkaline Phosphatase, subunit A"/>
    <property type="match status" value="1"/>
</dbReference>
<dbReference type="PATRIC" id="fig|584657.3.peg.754"/>
<protein>
    <submittedName>
        <fullName evidence="1">Nucleotide pyrophosphatase</fullName>
    </submittedName>
</protein>
<dbReference type="AlphaFoldDB" id="W9GMD7"/>
<accession>W9GMD7</accession>
<dbReference type="InterPro" id="IPR002591">
    <property type="entry name" value="Phosphodiest/P_Trfase"/>
</dbReference>
<comment type="caution">
    <text evidence="1">The sequence shown here is derived from an EMBL/GenBank/DDBJ whole genome shotgun (WGS) entry which is preliminary data.</text>
</comment>
<dbReference type="Pfam" id="PF01663">
    <property type="entry name" value="Phosphodiest"/>
    <property type="match status" value="1"/>
</dbReference>
<dbReference type="OrthoDB" id="9779267at2"/>
<dbReference type="GO" id="GO:0016787">
    <property type="term" value="F:hydrolase activity"/>
    <property type="evidence" value="ECO:0007669"/>
    <property type="project" value="UniProtKB-ARBA"/>
</dbReference>
<dbReference type="Proteomes" id="UP000019494">
    <property type="component" value="Unassembled WGS sequence"/>
</dbReference>
<dbReference type="PANTHER" id="PTHR10151">
    <property type="entry name" value="ECTONUCLEOTIDE PYROPHOSPHATASE/PHOSPHODIESTERASE"/>
    <property type="match status" value="1"/>
</dbReference>